<dbReference type="EMBL" id="RCZC01000005">
    <property type="protein sequence ID" value="TPG51755.1"/>
    <property type="molecule type" value="Genomic_DNA"/>
</dbReference>
<dbReference type="Proteomes" id="UP000319931">
    <property type="component" value="Unassembled WGS sequence"/>
</dbReference>
<accession>A0A502FQM8</accession>
<dbReference type="InterPro" id="IPR018733">
    <property type="entry name" value="DUF2274"/>
</dbReference>
<proteinExistence type="predicted"/>
<comment type="caution">
    <text evidence="1">The sequence shown here is derived from an EMBL/GenBank/DDBJ whole genome shotgun (WGS) entry which is preliminary data.</text>
</comment>
<protein>
    <submittedName>
        <fullName evidence="1">DUF2274 domain-containing protein</fullName>
    </submittedName>
</protein>
<evidence type="ECO:0000313" key="1">
    <source>
        <dbReference type="EMBL" id="TPG51755.1"/>
    </source>
</evidence>
<name>A0A502FQM8_9SPHN</name>
<reference evidence="1 2" key="1">
    <citation type="journal article" date="2019" name="Environ. Microbiol.">
        <title>Species interactions and distinct microbial communities in high Arctic permafrost affected cryosols are associated with the CH4 and CO2 gas fluxes.</title>
        <authorList>
            <person name="Altshuler I."/>
            <person name="Hamel J."/>
            <person name="Turney S."/>
            <person name="Magnuson E."/>
            <person name="Levesque R."/>
            <person name="Greer C."/>
            <person name="Whyte L.G."/>
        </authorList>
    </citation>
    <scope>NUCLEOTIDE SEQUENCE [LARGE SCALE GENOMIC DNA]</scope>
    <source>
        <strain evidence="1 2">E6.1</strain>
    </source>
</reference>
<keyword evidence="2" id="KW-1185">Reference proteome</keyword>
<dbReference type="OrthoDB" id="9803810at2"/>
<dbReference type="RefSeq" id="WP_140851515.1">
    <property type="nucleotide sequence ID" value="NZ_RCZC01000005.1"/>
</dbReference>
<gene>
    <name evidence="1" type="ORF">EAH76_17270</name>
</gene>
<dbReference type="AlphaFoldDB" id="A0A502FQM8"/>
<sequence length="75" mass="8548">MTKLRLGRIEDDKPVKVTIELPGAVHRDLARYADAHARETGIERPLPVERLIPPMLERFMASDRAFARRRSPSAV</sequence>
<organism evidence="1 2">
    <name type="scientific">Sphingomonas glacialis</name>
    <dbReference type="NCBI Taxonomy" id="658225"/>
    <lineage>
        <taxon>Bacteria</taxon>
        <taxon>Pseudomonadati</taxon>
        <taxon>Pseudomonadota</taxon>
        <taxon>Alphaproteobacteria</taxon>
        <taxon>Sphingomonadales</taxon>
        <taxon>Sphingomonadaceae</taxon>
        <taxon>Sphingomonas</taxon>
    </lineage>
</organism>
<dbReference type="Pfam" id="PF10038">
    <property type="entry name" value="DUF2274"/>
    <property type="match status" value="1"/>
</dbReference>
<evidence type="ECO:0000313" key="2">
    <source>
        <dbReference type="Proteomes" id="UP000319931"/>
    </source>
</evidence>